<reference evidence="1" key="1">
    <citation type="submission" date="2019-08" db="EMBL/GenBank/DDBJ databases">
        <authorList>
            <person name="Kucharzyk K."/>
            <person name="Murdoch R.W."/>
            <person name="Higgins S."/>
            <person name="Loffler F."/>
        </authorList>
    </citation>
    <scope>NUCLEOTIDE SEQUENCE</scope>
</reference>
<proteinExistence type="predicted"/>
<keyword evidence="1" id="KW-0808">Transferase</keyword>
<dbReference type="GO" id="GO:0016301">
    <property type="term" value="F:kinase activity"/>
    <property type="evidence" value="ECO:0007669"/>
    <property type="project" value="UniProtKB-KW"/>
</dbReference>
<gene>
    <name evidence="1" type="primary">nahK_19</name>
    <name evidence="1" type="ORF">SDC9_185190</name>
</gene>
<keyword evidence="1" id="KW-0418">Kinase</keyword>
<sequence>MLFDEHDEPICIVDMDTVMPGFVLSDFGDFMRTAANNGAEDDPYLDKVSFNMEIFRSYTRGYFKEAKKFLTPIETELLPFGAKLLTYMQLVRFLTDYLNGDKYYKISSPLHNLQRSKAQFKLLQSIEANYAEM</sequence>
<accession>A0A645HG13</accession>
<organism evidence="1">
    <name type="scientific">bioreactor metagenome</name>
    <dbReference type="NCBI Taxonomy" id="1076179"/>
    <lineage>
        <taxon>unclassified sequences</taxon>
        <taxon>metagenomes</taxon>
        <taxon>ecological metagenomes</taxon>
    </lineage>
</organism>
<evidence type="ECO:0000313" key="1">
    <source>
        <dbReference type="EMBL" id="MPN37670.1"/>
    </source>
</evidence>
<dbReference type="AlphaFoldDB" id="A0A645HG13"/>
<comment type="caution">
    <text evidence="1">The sequence shown here is derived from an EMBL/GenBank/DDBJ whole genome shotgun (WGS) entry which is preliminary data.</text>
</comment>
<name>A0A645HG13_9ZZZZ</name>
<dbReference type="EMBL" id="VSSQ01092453">
    <property type="protein sequence ID" value="MPN37670.1"/>
    <property type="molecule type" value="Genomic_DNA"/>
</dbReference>
<protein>
    <submittedName>
        <fullName evidence="1">N-acetylhexosamine 1-kinase</fullName>
        <ecNumber evidence="1">2.7.1.162</ecNumber>
    </submittedName>
</protein>
<dbReference type="SUPFAM" id="SSF56112">
    <property type="entry name" value="Protein kinase-like (PK-like)"/>
    <property type="match status" value="1"/>
</dbReference>
<dbReference type="InterPro" id="IPR011009">
    <property type="entry name" value="Kinase-like_dom_sf"/>
</dbReference>
<dbReference type="EC" id="2.7.1.162" evidence="1"/>